<evidence type="ECO:0000313" key="2">
    <source>
        <dbReference type="EMBL" id="KAH1072115.1"/>
    </source>
</evidence>
<dbReference type="EMBL" id="JAIQCV010000008">
    <property type="protein sequence ID" value="KAH1072115.1"/>
    <property type="molecule type" value="Genomic_DNA"/>
</dbReference>
<dbReference type="AlphaFoldDB" id="A0A9D3V4M6"/>
<dbReference type="InterPro" id="IPR044824">
    <property type="entry name" value="MAIN-like"/>
</dbReference>
<dbReference type="Pfam" id="PF10536">
    <property type="entry name" value="PMD"/>
    <property type="match status" value="1"/>
</dbReference>
<keyword evidence="3" id="KW-1185">Reference proteome</keyword>
<feature type="domain" description="Aminotransferase-like plant mobile" evidence="1">
    <location>
        <begin position="2"/>
        <end position="59"/>
    </location>
</feature>
<comment type="caution">
    <text evidence="2">The sequence shown here is derived from an EMBL/GenBank/DDBJ whole genome shotgun (WGS) entry which is preliminary data.</text>
</comment>
<dbReference type="PANTHER" id="PTHR46033">
    <property type="entry name" value="PROTEIN MAIN-LIKE 2"/>
    <property type="match status" value="1"/>
</dbReference>
<evidence type="ECO:0000313" key="3">
    <source>
        <dbReference type="Proteomes" id="UP000828251"/>
    </source>
</evidence>
<evidence type="ECO:0000259" key="1">
    <source>
        <dbReference type="Pfam" id="PF10536"/>
    </source>
</evidence>
<accession>A0A9D3V4M6</accession>
<protein>
    <recommendedName>
        <fullName evidence="1">Aminotransferase-like plant mobile domain-containing protein</fullName>
    </recommendedName>
</protein>
<dbReference type="InterPro" id="IPR019557">
    <property type="entry name" value="AminoTfrase-like_pln_mobile"/>
</dbReference>
<sequence>MWRPEMHTCHLRCSECTITLEDMQLQLVLPVDGHVVTGSIHAANWRDVCDELLGRVPETIYGSQIEIELICNYILSPLKKKPCSTTSLIASQNKDAMISLNRLMLKG</sequence>
<organism evidence="2 3">
    <name type="scientific">Gossypium stocksii</name>
    <dbReference type="NCBI Taxonomy" id="47602"/>
    <lineage>
        <taxon>Eukaryota</taxon>
        <taxon>Viridiplantae</taxon>
        <taxon>Streptophyta</taxon>
        <taxon>Embryophyta</taxon>
        <taxon>Tracheophyta</taxon>
        <taxon>Spermatophyta</taxon>
        <taxon>Magnoliopsida</taxon>
        <taxon>eudicotyledons</taxon>
        <taxon>Gunneridae</taxon>
        <taxon>Pentapetalae</taxon>
        <taxon>rosids</taxon>
        <taxon>malvids</taxon>
        <taxon>Malvales</taxon>
        <taxon>Malvaceae</taxon>
        <taxon>Malvoideae</taxon>
        <taxon>Gossypium</taxon>
    </lineage>
</organism>
<dbReference type="Proteomes" id="UP000828251">
    <property type="component" value="Unassembled WGS sequence"/>
</dbReference>
<name>A0A9D3V4M6_9ROSI</name>
<gene>
    <name evidence="2" type="ORF">J1N35_024443</name>
</gene>
<dbReference type="PANTHER" id="PTHR46033:SF8">
    <property type="entry name" value="PROTEIN MAINTENANCE OF MERISTEMS-LIKE"/>
    <property type="match status" value="1"/>
</dbReference>
<reference evidence="2 3" key="1">
    <citation type="journal article" date="2021" name="Plant Biotechnol. J.">
        <title>Multi-omics assisted identification of the key and species-specific regulatory components of drought-tolerant mechanisms in Gossypium stocksii.</title>
        <authorList>
            <person name="Yu D."/>
            <person name="Ke L."/>
            <person name="Zhang D."/>
            <person name="Wu Y."/>
            <person name="Sun Y."/>
            <person name="Mei J."/>
            <person name="Sun J."/>
            <person name="Sun Y."/>
        </authorList>
    </citation>
    <scope>NUCLEOTIDE SEQUENCE [LARGE SCALE GENOMIC DNA]</scope>
    <source>
        <strain evidence="3">cv. E1</strain>
        <tissue evidence="2">Leaf</tissue>
    </source>
</reference>
<dbReference type="OrthoDB" id="1421598at2759"/>
<proteinExistence type="predicted"/>
<dbReference type="GO" id="GO:0010073">
    <property type="term" value="P:meristem maintenance"/>
    <property type="evidence" value="ECO:0007669"/>
    <property type="project" value="InterPro"/>
</dbReference>